<dbReference type="EMBL" id="WIQZ01000017">
    <property type="protein sequence ID" value="KAF3140216.1"/>
    <property type="molecule type" value="Genomic_DNA"/>
</dbReference>
<feature type="compositionally biased region" description="Basic and acidic residues" evidence="7">
    <location>
        <begin position="691"/>
        <end position="715"/>
    </location>
</feature>
<dbReference type="PROSITE" id="PS50010">
    <property type="entry name" value="DH_2"/>
    <property type="match status" value="1"/>
</dbReference>
<dbReference type="InterPro" id="IPR027267">
    <property type="entry name" value="AH/BAR_dom_sf"/>
</dbReference>
<feature type="region of interest" description="Disordered" evidence="7">
    <location>
        <begin position="1588"/>
        <end position="1641"/>
    </location>
</feature>
<proteinExistence type="predicted"/>
<dbReference type="InterPro" id="IPR000219">
    <property type="entry name" value="DH_dom"/>
</dbReference>
<dbReference type="GO" id="GO:0005085">
    <property type="term" value="F:guanyl-nucleotide exchange factor activity"/>
    <property type="evidence" value="ECO:0007669"/>
    <property type="project" value="UniProtKB-KW"/>
</dbReference>
<feature type="compositionally biased region" description="Basic and acidic residues" evidence="7">
    <location>
        <begin position="408"/>
        <end position="418"/>
    </location>
</feature>
<organism evidence="9 11">
    <name type="scientific">Orbilia oligospora</name>
    <name type="common">Nematode-trapping fungus</name>
    <name type="synonym">Arthrobotrys oligospora</name>
    <dbReference type="NCBI Taxonomy" id="2813651"/>
    <lineage>
        <taxon>Eukaryota</taxon>
        <taxon>Fungi</taxon>
        <taxon>Dikarya</taxon>
        <taxon>Ascomycota</taxon>
        <taxon>Pezizomycotina</taxon>
        <taxon>Orbiliomycetes</taxon>
        <taxon>Orbiliales</taxon>
        <taxon>Orbiliaceae</taxon>
        <taxon>Orbilia</taxon>
    </lineage>
</organism>
<accession>A0A7C8N6G3</accession>
<feature type="compositionally biased region" description="Basic and acidic residues" evidence="7">
    <location>
        <begin position="438"/>
        <end position="466"/>
    </location>
</feature>
<feature type="region of interest" description="Disordered" evidence="7">
    <location>
        <begin position="1675"/>
        <end position="1755"/>
    </location>
</feature>
<dbReference type="InterPro" id="IPR004148">
    <property type="entry name" value="BAR_dom"/>
</dbReference>
<evidence type="ECO:0000256" key="3">
    <source>
        <dbReference type="ARBA" id="ARBA00018186"/>
    </source>
</evidence>
<feature type="compositionally biased region" description="Low complexity" evidence="7">
    <location>
        <begin position="601"/>
        <end position="610"/>
    </location>
</feature>
<evidence type="ECO:0000256" key="5">
    <source>
        <dbReference type="ARBA" id="ARBA00022949"/>
    </source>
</evidence>
<dbReference type="InterPro" id="IPR035899">
    <property type="entry name" value="DBL_dom_sf"/>
</dbReference>
<feature type="region of interest" description="Disordered" evidence="7">
    <location>
        <begin position="1156"/>
        <end position="1182"/>
    </location>
</feature>
<dbReference type="GO" id="GO:0032955">
    <property type="term" value="P:regulation of division septum assembly"/>
    <property type="evidence" value="ECO:0007669"/>
    <property type="project" value="TreeGrafter"/>
</dbReference>
<evidence type="ECO:0000256" key="2">
    <source>
        <dbReference type="ARBA" id="ARBA00004348"/>
    </source>
</evidence>
<feature type="region of interest" description="Disordered" evidence="7">
    <location>
        <begin position="1001"/>
        <end position="1052"/>
    </location>
</feature>
<feature type="compositionally biased region" description="Polar residues" evidence="7">
    <location>
        <begin position="718"/>
        <end position="727"/>
    </location>
</feature>
<keyword evidence="4" id="KW-0344">Guanine-nucleotide releasing factor</keyword>
<feature type="region of interest" description="Disordered" evidence="7">
    <location>
        <begin position="544"/>
        <end position="617"/>
    </location>
</feature>
<feature type="compositionally biased region" description="Polar residues" evidence="7">
    <location>
        <begin position="544"/>
        <end position="557"/>
    </location>
</feature>
<feature type="compositionally biased region" description="Low complexity" evidence="7">
    <location>
        <begin position="1588"/>
        <end position="1605"/>
    </location>
</feature>
<dbReference type="Proteomes" id="UP000475325">
    <property type="component" value="Unassembled WGS sequence"/>
</dbReference>
<sequence>MSSGVTASAKDESPALHMNGAMSNPTLSTDISPTTSAPSDDQEASISASISPTSTSSQSVQGVSRISTAKQRSTSTSHATLKSSTQLNGIKRNQRSASANPRDFSRTTAPRKTLEPPSTASSSRLQSKPSFQDIIKRFNDQNDESLPLPKPRSASISSSRCASPTPIRSKSSLATHAPSKSASAIKPASIVKPASSTTRSTVKTSSKPPLNTLKTGRDRRNSGSSTSSQQRGRKTATRSATDPSVRSATPADSIGTAPSDTESKPTGPKPTKAKSLTLTTAARDSSTPPVSPISPTEIKKRPRPSSTSTSRTTASSTTTPGSRSSLPKPINTRTSSNGKTGPLKSPSLNAYIKAPESQQKSPALRSSRPRLPVAAVKNAPQTRSGMTESSSTSGKMNGRATRPAASAAKDDKPKKKIPELGTIDFAARRKMIASAFNDRMEKEREERNRAHQKKEREAAVKRKQQEAEAKKAAVAVAARLDEDNISPTSQPPIGLGLDFGDSVTTSEPNEVIEQAELNEFISDSHAAEFVDTSLINVQNYQITQTTPAPENENSTQIPVPGLPERPFSAGRPSPRSPRVPGKPESYKRLSAASLSAPHDGSTSSSRPSSRQMFTEVDDQSAIATLVASPPIVEVHVSHEATSSSESPRVHPKLLIPGHRSPEPSGPDAFHDELLFRRSLSPIQGSPSARSDGWEKAVEDEKRRRKEIEQDRELKLKNRLSTPVTPKNGSPLLENDTTPRGYSHKKQSSWSASPHLAPPDSLGQIMWKYRPLSTSGESMIDTFYKEQEELSLARRRKQELMRFVEPESPAEYEEPTDSKGKALNRYELHDKEYTLDAEPEGNEGGGYVHIEGTYRYSASTVNSSVRSRSVDPNDYWTPQPSIGEFEGNPPRESWATDSTMTSYSTSSGLAPNGSFNRKIMDRERPINADTPPTPPPKDFVFSPKHASSIKSVASDAMPPPPPKTIASRRASSSSENVEPLRISKPPVLPHQEVYESPISINSANSLHPATQDDAPEGSDHSPSSEYSDEAPSDRSSQTRESATLVYPETSPNTSVITNTGSFVSTQEPQALDAQAVEKKMLTKRRFLLRELIDTEKTFFQDMTVTEEIYKGTADACDDLRPEDIRVLFGNTHAIVAFSRGFLDTLKAAVAAVYVPSKQPKTPSGSQIDVNDGNNEPEAEVSQEADSQTWVGEAFAQALPNLERVFGDYCKNHEAAVSKLQALEKVRGIAIWLKECKVVADDLTHAWSLESLLIKPVQRLLKYPLLLDQILDCTPVGHPDREAIELVKKEVRIVTERINESKKRKDMMDKLVGPRRKGDNDLRHGLTKGWQRRAEKLRQTVGLSTDLPADTRYTTAVEKFHIQAAKLKPLMDKIDEYSNAATVNIEALCAMALRFEEFASCSPTRFKEYEERWQTFTKRTKEMKEVALLDHRIRIKRHVITPIETIQKLCENTNKVMQKREKKLVDYARYQAMKEKGDKIDKKTKELADAYITINDTLLDELPKLHTMVENLLDAVLTNFAELCGVWDKYLASRLEGLLDPLDIPSNFSDIIEVYKSDFNKVESVVESLTITNTNANMWKTYSIYSQGSSSSNPETSSLSSHSLYRSPTADGATPSPNPSNFGRSSLGGNSSSHRHSGSYSPGSALVAASLGHALPILPGAVASVQAAQRGRAASAFNIPPTRAPPPPPIRALSSASVPAQTHSPGLSPTYSTHSVAPSVASAPQTHTLNAFHTVDGGSPNPSRPTTADATTTPSTGRMVKGHPVLWLCASIYAYHASKEADAKRDSGFPYLTYDQGEIFDVIGAKGEYWLARNQDDKGQDFGWIWSKHFARLALD</sequence>
<feature type="compositionally biased region" description="Polar residues" evidence="7">
    <location>
        <begin position="237"/>
        <end position="247"/>
    </location>
</feature>
<evidence type="ECO:0000313" key="9">
    <source>
        <dbReference type="EMBL" id="KAF3102329.1"/>
    </source>
</evidence>
<dbReference type="Proteomes" id="UP000480548">
    <property type="component" value="Unassembled WGS sequence"/>
</dbReference>
<dbReference type="Pfam" id="PF00621">
    <property type="entry name" value="RhoGEF"/>
    <property type="match status" value="1"/>
</dbReference>
<evidence type="ECO:0000256" key="7">
    <source>
        <dbReference type="SAM" id="MobiDB-lite"/>
    </source>
</evidence>
<dbReference type="GO" id="GO:0035556">
    <property type="term" value="P:intracellular signal transduction"/>
    <property type="evidence" value="ECO:0007669"/>
    <property type="project" value="InterPro"/>
</dbReference>
<feature type="compositionally biased region" description="Low complexity" evidence="7">
    <location>
        <begin position="1618"/>
        <end position="1641"/>
    </location>
</feature>
<feature type="region of interest" description="Disordered" evidence="7">
    <location>
        <begin position="482"/>
        <end position="504"/>
    </location>
</feature>
<feature type="compositionally biased region" description="Polar residues" evidence="7">
    <location>
        <begin position="379"/>
        <end position="395"/>
    </location>
</feature>
<comment type="caution">
    <text evidence="9">The sequence shown here is derived from an EMBL/GenBank/DDBJ whole genome shotgun (WGS) entry which is preliminary data.</text>
</comment>
<dbReference type="CDD" id="cd00160">
    <property type="entry name" value="RhoGEF"/>
    <property type="match status" value="1"/>
</dbReference>
<protein>
    <recommendedName>
        <fullName evidence="3">Dynamin-binding protein</fullName>
    </recommendedName>
    <alternativeName>
        <fullName evidence="6">Scaffold protein Tuba</fullName>
    </alternativeName>
</protein>
<dbReference type="GO" id="GO:0031991">
    <property type="term" value="P:regulation of actomyosin contractile ring contraction"/>
    <property type="evidence" value="ECO:0007669"/>
    <property type="project" value="TreeGrafter"/>
</dbReference>
<dbReference type="SUPFAM" id="SSF103657">
    <property type="entry name" value="BAR/IMD domain-like"/>
    <property type="match status" value="1"/>
</dbReference>
<feature type="compositionally biased region" description="Low complexity" evidence="7">
    <location>
        <begin position="304"/>
        <end position="325"/>
    </location>
</feature>
<feature type="compositionally biased region" description="Polar residues" evidence="7">
    <location>
        <begin position="106"/>
        <end position="130"/>
    </location>
</feature>
<evidence type="ECO:0000313" key="11">
    <source>
        <dbReference type="Proteomes" id="UP000475325"/>
    </source>
</evidence>
<dbReference type="PANTHER" id="PTHR22834">
    <property type="entry name" value="NUCLEAR FUSION PROTEIN FUS2"/>
    <property type="match status" value="1"/>
</dbReference>
<feature type="compositionally biased region" description="Low complexity" evidence="7">
    <location>
        <begin position="152"/>
        <end position="163"/>
    </location>
</feature>
<feature type="region of interest" description="Disordered" evidence="7">
    <location>
        <begin position="636"/>
        <end position="756"/>
    </location>
</feature>
<keyword evidence="5" id="KW-0965">Cell junction</keyword>
<feature type="compositionally biased region" description="Polar residues" evidence="7">
    <location>
        <begin position="21"/>
        <end position="39"/>
    </location>
</feature>
<dbReference type="EMBL" id="WIQW01000021">
    <property type="protein sequence ID" value="KAF3102329.1"/>
    <property type="molecule type" value="Genomic_DNA"/>
</dbReference>
<evidence type="ECO:0000259" key="8">
    <source>
        <dbReference type="PROSITE" id="PS50010"/>
    </source>
</evidence>
<feature type="compositionally biased region" description="Low complexity" evidence="7">
    <location>
        <begin position="895"/>
        <end position="906"/>
    </location>
</feature>
<dbReference type="PROSITE" id="PS00741">
    <property type="entry name" value="DH_1"/>
    <property type="match status" value="1"/>
</dbReference>
<evidence type="ECO:0000313" key="10">
    <source>
        <dbReference type="EMBL" id="KAF3140216.1"/>
    </source>
</evidence>
<dbReference type="GO" id="GO:0005795">
    <property type="term" value="C:Golgi stack"/>
    <property type="evidence" value="ECO:0007669"/>
    <property type="project" value="UniProtKB-SubCell"/>
</dbReference>
<evidence type="ECO:0000256" key="6">
    <source>
        <dbReference type="ARBA" id="ARBA00032587"/>
    </source>
</evidence>
<evidence type="ECO:0000256" key="1">
    <source>
        <dbReference type="ARBA" id="ARBA00004282"/>
    </source>
</evidence>
<comment type="subcellular location">
    <subcellularLocation>
        <location evidence="1">Cell junction</location>
    </subcellularLocation>
    <subcellularLocation>
        <location evidence="2">Golgi apparatus</location>
        <location evidence="2">Golgi stack</location>
    </subcellularLocation>
</comment>
<feature type="region of interest" description="Disordered" evidence="7">
    <location>
        <begin position="1"/>
        <end position="422"/>
    </location>
</feature>
<dbReference type="SMART" id="SM00325">
    <property type="entry name" value="RhoGEF"/>
    <property type="match status" value="1"/>
</dbReference>
<feature type="compositionally biased region" description="Low complexity" evidence="7">
    <location>
        <begin position="565"/>
        <end position="583"/>
    </location>
</feature>
<feature type="domain" description="DH" evidence="8">
    <location>
        <begin position="1082"/>
        <end position="1299"/>
    </location>
</feature>
<reference evidence="11 12" key="1">
    <citation type="submission" date="2019-06" db="EMBL/GenBank/DDBJ databases">
        <authorList>
            <person name="Palmer J.M."/>
        </authorList>
    </citation>
    <scope>NUCLEOTIDE SEQUENCE [LARGE SCALE GENOMIC DNA]</scope>
    <source>
        <strain evidence="9 11">TWF102</strain>
        <strain evidence="10 12">TWF703</strain>
    </source>
</reference>
<dbReference type="Gene3D" id="1.20.900.10">
    <property type="entry name" value="Dbl homology (DH) domain"/>
    <property type="match status" value="1"/>
</dbReference>
<name>A0A7C8N6G3_ORBOL</name>
<feature type="compositionally biased region" description="Polar residues" evidence="7">
    <location>
        <begin position="1692"/>
        <end position="1729"/>
    </location>
</feature>
<dbReference type="PANTHER" id="PTHR22834:SF20">
    <property type="entry name" value="SH3 DOMAIN-CONTAINING PROTEIN"/>
    <property type="match status" value="1"/>
</dbReference>
<dbReference type="InterPro" id="IPR001331">
    <property type="entry name" value="GDS_CDC24_CS"/>
</dbReference>
<feature type="region of interest" description="Disordered" evidence="7">
    <location>
        <begin position="437"/>
        <end position="466"/>
    </location>
</feature>
<feature type="compositionally biased region" description="Polar residues" evidence="7">
    <location>
        <begin position="65"/>
        <end position="88"/>
    </location>
</feature>
<feature type="compositionally biased region" description="Polar residues" evidence="7">
    <location>
        <begin position="1157"/>
        <end position="1172"/>
    </location>
</feature>
<feature type="compositionally biased region" description="Low complexity" evidence="7">
    <location>
        <begin position="1742"/>
        <end position="1754"/>
    </location>
</feature>
<feature type="compositionally biased region" description="Low complexity" evidence="7">
    <location>
        <begin position="44"/>
        <end position="64"/>
    </location>
</feature>
<evidence type="ECO:0000313" key="12">
    <source>
        <dbReference type="Proteomes" id="UP000480548"/>
    </source>
</evidence>
<evidence type="ECO:0000256" key="4">
    <source>
        <dbReference type="ARBA" id="ARBA00022658"/>
    </source>
</evidence>
<feature type="compositionally biased region" description="Low complexity" evidence="7">
    <location>
        <begin position="269"/>
        <end position="296"/>
    </location>
</feature>
<gene>
    <name evidence="9" type="ORF">TWF102_004539</name>
    <name evidence="10" type="ORF">TWF703_003089</name>
</gene>
<feature type="region of interest" description="Disordered" evidence="7">
    <location>
        <begin position="863"/>
        <end position="989"/>
    </location>
</feature>
<dbReference type="InterPro" id="IPR051492">
    <property type="entry name" value="Dynamin-Rho_GEF"/>
</dbReference>
<dbReference type="Pfam" id="PF03114">
    <property type="entry name" value="BAR"/>
    <property type="match status" value="1"/>
</dbReference>
<feature type="compositionally biased region" description="Low complexity" evidence="7">
    <location>
        <begin position="177"/>
        <end position="207"/>
    </location>
</feature>
<dbReference type="SUPFAM" id="SSF48065">
    <property type="entry name" value="DBL homology domain (DH-domain)"/>
    <property type="match status" value="1"/>
</dbReference>
<dbReference type="Gene3D" id="1.20.1270.60">
    <property type="entry name" value="Arfaptin homology (AH) domain/BAR domain"/>
    <property type="match status" value="1"/>
</dbReference>